<evidence type="ECO:0000256" key="3">
    <source>
        <dbReference type="ARBA" id="ARBA00022946"/>
    </source>
</evidence>
<keyword evidence="6" id="KW-0687">Ribonucleoprotein</keyword>
<dbReference type="OMA" id="GLAHWMT"/>
<evidence type="ECO:0000256" key="7">
    <source>
        <dbReference type="ARBA" id="ARBA00035140"/>
    </source>
</evidence>
<feature type="region of interest" description="Disordered" evidence="8">
    <location>
        <begin position="54"/>
        <end position="83"/>
    </location>
</feature>
<comment type="subcellular location">
    <subcellularLocation>
        <location evidence="1">Mitochondrion</location>
    </subcellularLocation>
</comment>
<reference evidence="9 10" key="1">
    <citation type="journal article" date="2013" name="BMC Genomics">
        <title>The genome and transcriptome of the pine saprophyte Ophiostoma piceae, and a comparison with the bark beetle-associated pine pathogen Grosmannia clavigera.</title>
        <authorList>
            <person name="Haridas S."/>
            <person name="Wang Y."/>
            <person name="Lim L."/>
            <person name="Massoumi Alamouti S."/>
            <person name="Jackman S."/>
            <person name="Docking R."/>
            <person name="Robertson G."/>
            <person name="Birol I."/>
            <person name="Bohlmann J."/>
            <person name="Breuil C."/>
        </authorList>
    </citation>
    <scope>NUCLEOTIDE SEQUENCE [LARGE SCALE GENOMIC DNA]</scope>
    <source>
        <strain evidence="9 10">UAMH 11346</strain>
    </source>
</reference>
<evidence type="ECO:0000313" key="10">
    <source>
        <dbReference type="Proteomes" id="UP000016923"/>
    </source>
</evidence>
<keyword evidence="5" id="KW-0496">Mitochondrion</keyword>
<evidence type="ECO:0000256" key="4">
    <source>
        <dbReference type="ARBA" id="ARBA00022980"/>
    </source>
</evidence>
<dbReference type="GO" id="GO:0005763">
    <property type="term" value="C:mitochondrial small ribosomal subunit"/>
    <property type="evidence" value="ECO:0007669"/>
    <property type="project" value="TreeGrafter"/>
</dbReference>
<dbReference type="VEuPathDB" id="FungiDB:F503_08808"/>
<dbReference type="STRING" id="1262450.S3BU20"/>
<evidence type="ECO:0000256" key="5">
    <source>
        <dbReference type="ARBA" id="ARBA00023128"/>
    </source>
</evidence>
<evidence type="ECO:0000256" key="8">
    <source>
        <dbReference type="SAM" id="MobiDB-lite"/>
    </source>
</evidence>
<dbReference type="Proteomes" id="UP000016923">
    <property type="component" value="Unassembled WGS sequence"/>
</dbReference>
<evidence type="ECO:0000256" key="2">
    <source>
        <dbReference type="ARBA" id="ARBA00009863"/>
    </source>
</evidence>
<dbReference type="PANTHER" id="PTHR12810">
    <property type="entry name" value="MITOCHONDRIAL 28S RIBOSOMAL PROTEIN S29"/>
    <property type="match status" value="1"/>
</dbReference>
<keyword evidence="10" id="KW-1185">Reference proteome</keyword>
<evidence type="ECO:0000313" key="9">
    <source>
        <dbReference type="EMBL" id="EPE02931.1"/>
    </source>
</evidence>
<dbReference type="HOGENOM" id="CLU_046315_1_0_1"/>
<dbReference type="Pfam" id="PF10236">
    <property type="entry name" value="DAP3"/>
    <property type="match status" value="1"/>
</dbReference>
<dbReference type="PANTHER" id="PTHR12810:SF0">
    <property type="entry name" value="SMALL RIBOSOMAL SUBUNIT PROTEIN MS29"/>
    <property type="match status" value="1"/>
</dbReference>
<name>S3BU20_OPHP1</name>
<feature type="compositionally biased region" description="Polar residues" evidence="8">
    <location>
        <begin position="66"/>
        <end position="82"/>
    </location>
</feature>
<keyword evidence="3" id="KW-0809">Transit peptide</keyword>
<dbReference type="OrthoDB" id="274828at2759"/>
<gene>
    <name evidence="9" type="ORF">F503_08808</name>
</gene>
<accession>S3BU20</accession>
<organism evidence="9 10">
    <name type="scientific">Ophiostoma piceae (strain UAMH 11346)</name>
    <name type="common">Sap stain fungus</name>
    <dbReference type="NCBI Taxonomy" id="1262450"/>
    <lineage>
        <taxon>Eukaryota</taxon>
        <taxon>Fungi</taxon>
        <taxon>Dikarya</taxon>
        <taxon>Ascomycota</taxon>
        <taxon>Pezizomycotina</taxon>
        <taxon>Sordariomycetes</taxon>
        <taxon>Sordariomycetidae</taxon>
        <taxon>Ophiostomatales</taxon>
        <taxon>Ophiostomataceae</taxon>
        <taxon>Ophiostoma</taxon>
    </lineage>
</organism>
<sequence>MTAVANCSRRLLTRSPSAAALVLLPARPQAARACALLGAAASIPLCLNSRTPSSSASPFSTSSSALAKNNSHYRPGRNTQAIRNKKKQINYGKAIAPGERKAYRKRIVLSNNNALEVPGLQPLTSAHLLGTTTTHTTSQSPDGTAIDPVAQFATAAIPPPCDGRIVTLPDPLIDQLRAAQAFKPTQNFALFRHPSLLVRAETTELVRKIQTQVTEKKGTVRVVVDGKRIAGKSTLLMQAMSYGFLNNYLVFNVPEAQELTNGGLDYTVAPNTDPVQYIQPTATLRFLHLFIEANSALLGRLKTAHSHDRLNNPVEAGSTLLELCQAAKEADNAWPVLQAVWSELTDPAPVGEDGTKLERVPILFTVDGLSHIMRHTAYRTPAFTKVHAHDLLLVRLFVEALGGATNFPHGAAIVAATTRGNSPITPSLELALAQRLAEQANATRTADEAKEVSPVREPYGKLYDDRAEAALRTVDVLKLSGVSKPEARSLMEYWAASGVVRGTITEQEVAALWTLSSNGLVGEMERAALLSIKPAHK</sequence>
<comment type="similarity">
    <text evidence="2">Belongs to the mitochondrion-specific ribosomal protein mS29 family.</text>
</comment>
<evidence type="ECO:0000256" key="1">
    <source>
        <dbReference type="ARBA" id="ARBA00004173"/>
    </source>
</evidence>
<dbReference type="InterPro" id="IPR019368">
    <property type="entry name" value="Ribosomal_mS29"/>
</dbReference>
<feature type="compositionally biased region" description="Low complexity" evidence="8">
    <location>
        <begin position="54"/>
        <end position="65"/>
    </location>
</feature>
<dbReference type="eggNOG" id="KOG3928">
    <property type="taxonomic scope" value="Eukaryota"/>
</dbReference>
<protein>
    <recommendedName>
        <fullName evidence="7">Small ribosomal subunit protein mS29</fullName>
    </recommendedName>
</protein>
<proteinExistence type="inferred from homology"/>
<keyword evidence="4 9" id="KW-0689">Ribosomal protein</keyword>
<dbReference type="GO" id="GO:0003735">
    <property type="term" value="F:structural constituent of ribosome"/>
    <property type="evidence" value="ECO:0007669"/>
    <property type="project" value="TreeGrafter"/>
</dbReference>
<evidence type="ECO:0000256" key="6">
    <source>
        <dbReference type="ARBA" id="ARBA00023274"/>
    </source>
</evidence>
<dbReference type="AlphaFoldDB" id="S3BU20"/>
<dbReference type="EMBL" id="KE148172">
    <property type="protein sequence ID" value="EPE02931.1"/>
    <property type="molecule type" value="Genomic_DNA"/>
</dbReference>